<comment type="subcellular location">
    <subcellularLocation>
        <location evidence="1">Cell membrane</location>
        <topology evidence="1">Multi-pass membrane protein</topology>
    </subcellularLocation>
</comment>
<feature type="transmembrane region" description="Helical" evidence="7">
    <location>
        <begin position="192"/>
        <end position="213"/>
    </location>
</feature>
<dbReference type="InterPro" id="IPR002528">
    <property type="entry name" value="MATE_fam"/>
</dbReference>
<dbReference type="GO" id="GO:0015297">
    <property type="term" value="F:antiporter activity"/>
    <property type="evidence" value="ECO:0007669"/>
    <property type="project" value="InterPro"/>
</dbReference>
<dbReference type="PANTHER" id="PTHR43549:SF3">
    <property type="entry name" value="MULTIDRUG RESISTANCE PROTEIN YPNP-RELATED"/>
    <property type="match status" value="1"/>
</dbReference>
<feature type="transmembrane region" description="Helical" evidence="7">
    <location>
        <begin position="133"/>
        <end position="151"/>
    </location>
</feature>
<dbReference type="CDD" id="cd13138">
    <property type="entry name" value="MATE_yoeA_like"/>
    <property type="match status" value="1"/>
</dbReference>
<feature type="transmembrane region" description="Helical" evidence="7">
    <location>
        <begin position="21"/>
        <end position="45"/>
    </location>
</feature>
<evidence type="ECO:0000256" key="1">
    <source>
        <dbReference type="ARBA" id="ARBA00004651"/>
    </source>
</evidence>
<keyword evidence="3" id="KW-1003">Cell membrane</keyword>
<comment type="caution">
    <text evidence="8">The sequence shown here is derived from an EMBL/GenBank/DDBJ whole genome shotgun (WGS) entry which is preliminary data.</text>
</comment>
<evidence type="ECO:0000256" key="7">
    <source>
        <dbReference type="SAM" id="Phobius"/>
    </source>
</evidence>
<dbReference type="InterPro" id="IPR052031">
    <property type="entry name" value="Membrane_Transporter-Flippase"/>
</dbReference>
<keyword evidence="6 7" id="KW-0472">Membrane</keyword>
<keyword evidence="4 7" id="KW-0812">Transmembrane</keyword>
<dbReference type="PANTHER" id="PTHR43549">
    <property type="entry name" value="MULTIDRUG RESISTANCE PROTEIN YPNP-RELATED"/>
    <property type="match status" value="1"/>
</dbReference>
<gene>
    <name evidence="8" type="ORF">C7U56_14360</name>
</gene>
<accession>A0A2T3FK93</accession>
<organism evidence="8 9">
    <name type="scientific">Clostridium fessum</name>
    <dbReference type="NCBI Taxonomy" id="2126740"/>
    <lineage>
        <taxon>Bacteria</taxon>
        <taxon>Bacillati</taxon>
        <taxon>Bacillota</taxon>
        <taxon>Clostridia</taxon>
        <taxon>Eubacteriales</taxon>
        <taxon>Clostridiaceae</taxon>
        <taxon>Clostridium</taxon>
    </lineage>
</organism>
<name>A0A2T3FK93_9CLOT</name>
<feature type="transmembrane region" description="Helical" evidence="7">
    <location>
        <begin position="98"/>
        <end position="121"/>
    </location>
</feature>
<dbReference type="RefSeq" id="WP_107001797.1">
    <property type="nucleotide sequence ID" value="NZ_DBFCBK010000006.1"/>
</dbReference>
<dbReference type="GO" id="GO:0042910">
    <property type="term" value="F:xenobiotic transmembrane transporter activity"/>
    <property type="evidence" value="ECO:0007669"/>
    <property type="project" value="InterPro"/>
</dbReference>
<reference evidence="8 9" key="1">
    <citation type="submission" date="2018-03" db="EMBL/GenBank/DDBJ databases">
        <title>Lachnoclostridium SNUG30386 gen.nov., sp.nov., isolated from human faeces.</title>
        <authorList>
            <person name="Seo B."/>
            <person name="Jeon K."/>
            <person name="Ko G."/>
        </authorList>
    </citation>
    <scope>NUCLEOTIDE SEQUENCE [LARGE SCALE GENOMIC DNA]</scope>
    <source>
        <strain evidence="8 9">SNUG30386</strain>
    </source>
</reference>
<evidence type="ECO:0000256" key="6">
    <source>
        <dbReference type="ARBA" id="ARBA00023136"/>
    </source>
</evidence>
<keyword evidence="2" id="KW-0813">Transport</keyword>
<feature type="transmembrane region" description="Helical" evidence="7">
    <location>
        <begin position="281"/>
        <end position="303"/>
    </location>
</feature>
<dbReference type="InterPro" id="IPR048279">
    <property type="entry name" value="MdtK-like"/>
</dbReference>
<evidence type="ECO:0000313" key="9">
    <source>
        <dbReference type="Proteomes" id="UP000241048"/>
    </source>
</evidence>
<evidence type="ECO:0000256" key="3">
    <source>
        <dbReference type="ARBA" id="ARBA00022475"/>
    </source>
</evidence>
<evidence type="ECO:0000313" key="8">
    <source>
        <dbReference type="EMBL" id="PST35678.1"/>
    </source>
</evidence>
<dbReference type="Pfam" id="PF01554">
    <property type="entry name" value="MatE"/>
    <property type="match status" value="2"/>
</dbReference>
<feature type="transmembrane region" description="Helical" evidence="7">
    <location>
        <begin position="57"/>
        <end position="77"/>
    </location>
</feature>
<protein>
    <submittedName>
        <fullName evidence="8">MATE family efflux transporter</fullName>
    </submittedName>
</protein>
<sequence>MEKNLTSGSVLKTVIYFSLPYLLSYFLQTLYGMADLFIIGQFGGVDGTTAVSVGSQVMHMLTVMIVGLAMGATVLIGRAVGAGDRKLAARGIGNTISLFAGLSILLTGLLLTTVHGIIRLLSVPEEAVNGTAAYLMICFAGIPFITAYNIISSIFRGMGDSKSPMYFVAIACIINIALDYLLMGVFSLGPSGAALGTTLSQMCSVLIALVVIIKKRMFPGFRLRDLHPHKTTIASILQVGIPVAVQDGFIQVSFLVITMFANQRGLNDAAAVGIVEKLIGILFLVPSSLLSTVSALSAQNLGAGKPERARQTLRYAICITFSFGLIIAIAMQFAAGAAVSLFTDEAEVVRLGTQYMKSYVLDCMIAGIHFCCSGFFCACGLSGLSFLHNCISIVVARIPLAWLACRYFPETLYPMGLAAPIGSLISVAICLIALRWIRRHPEKLVMNLHPVETE</sequence>
<evidence type="ECO:0000256" key="2">
    <source>
        <dbReference type="ARBA" id="ARBA00022448"/>
    </source>
</evidence>
<feature type="transmembrane region" description="Helical" evidence="7">
    <location>
        <begin position="415"/>
        <end position="437"/>
    </location>
</feature>
<feature type="transmembrane region" description="Helical" evidence="7">
    <location>
        <begin position="315"/>
        <end position="339"/>
    </location>
</feature>
<feature type="transmembrane region" description="Helical" evidence="7">
    <location>
        <begin position="359"/>
        <end position="379"/>
    </location>
</feature>
<dbReference type="NCBIfam" id="TIGR00797">
    <property type="entry name" value="matE"/>
    <property type="match status" value="1"/>
</dbReference>
<feature type="transmembrane region" description="Helical" evidence="7">
    <location>
        <begin position="163"/>
        <end position="186"/>
    </location>
</feature>
<dbReference type="Proteomes" id="UP000241048">
    <property type="component" value="Unassembled WGS sequence"/>
</dbReference>
<dbReference type="AlphaFoldDB" id="A0A2T3FK93"/>
<dbReference type="PIRSF" id="PIRSF006603">
    <property type="entry name" value="DinF"/>
    <property type="match status" value="1"/>
</dbReference>
<feature type="transmembrane region" description="Helical" evidence="7">
    <location>
        <begin position="234"/>
        <end position="261"/>
    </location>
</feature>
<keyword evidence="9" id="KW-1185">Reference proteome</keyword>
<dbReference type="EMBL" id="PYLO01000007">
    <property type="protein sequence ID" value="PST35678.1"/>
    <property type="molecule type" value="Genomic_DNA"/>
</dbReference>
<keyword evidence="5 7" id="KW-1133">Transmembrane helix</keyword>
<proteinExistence type="predicted"/>
<evidence type="ECO:0000256" key="4">
    <source>
        <dbReference type="ARBA" id="ARBA00022692"/>
    </source>
</evidence>
<dbReference type="GO" id="GO:0005886">
    <property type="term" value="C:plasma membrane"/>
    <property type="evidence" value="ECO:0007669"/>
    <property type="project" value="UniProtKB-SubCell"/>
</dbReference>
<evidence type="ECO:0000256" key="5">
    <source>
        <dbReference type="ARBA" id="ARBA00022989"/>
    </source>
</evidence>